<dbReference type="SUPFAM" id="SSF53335">
    <property type="entry name" value="S-adenosyl-L-methionine-dependent methyltransferases"/>
    <property type="match status" value="1"/>
</dbReference>
<accession>A0A7D6V683</accession>
<evidence type="ECO:0000313" key="3">
    <source>
        <dbReference type="Proteomes" id="UP000515512"/>
    </source>
</evidence>
<dbReference type="Pfam" id="PF08241">
    <property type="entry name" value="Methyltransf_11"/>
    <property type="match status" value="1"/>
</dbReference>
<keyword evidence="2" id="KW-0489">Methyltransferase</keyword>
<protein>
    <submittedName>
        <fullName evidence="2">Methyltransferase domain-containing protein</fullName>
    </submittedName>
</protein>
<keyword evidence="2" id="KW-0808">Transferase</keyword>
<dbReference type="RefSeq" id="WP_181579718.1">
    <property type="nucleotide sequence ID" value="NZ_CP059399.1"/>
</dbReference>
<dbReference type="KEGG" id="nhu:H0264_24490"/>
<evidence type="ECO:0000313" key="2">
    <source>
        <dbReference type="EMBL" id="QLY28512.1"/>
    </source>
</evidence>
<dbReference type="AlphaFoldDB" id="A0A7D6V683"/>
<dbReference type="CDD" id="cd02440">
    <property type="entry name" value="AdoMet_MTases"/>
    <property type="match status" value="1"/>
</dbReference>
<dbReference type="GO" id="GO:0008757">
    <property type="term" value="F:S-adenosylmethionine-dependent methyltransferase activity"/>
    <property type="evidence" value="ECO:0007669"/>
    <property type="project" value="InterPro"/>
</dbReference>
<keyword evidence="3" id="KW-1185">Reference proteome</keyword>
<organism evidence="2 3">
    <name type="scientific">Nocardia huaxiensis</name>
    <dbReference type="NCBI Taxonomy" id="2755382"/>
    <lineage>
        <taxon>Bacteria</taxon>
        <taxon>Bacillati</taxon>
        <taxon>Actinomycetota</taxon>
        <taxon>Actinomycetes</taxon>
        <taxon>Mycobacteriales</taxon>
        <taxon>Nocardiaceae</taxon>
        <taxon>Nocardia</taxon>
    </lineage>
</organism>
<feature type="domain" description="Methyltransferase type 11" evidence="1">
    <location>
        <begin position="56"/>
        <end position="155"/>
    </location>
</feature>
<dbReference type="Proteomes" id="UP000515512">
    <property type="component" value="Chromosome"/>
</dbReference>
<dbReference type="GO" id="GO:0032259">
    <property type="term" value="P:methylation"/>
    <property type="evidence" value="ECO:0007669"/>
    <property type="project" value="UniProtKB-KW"/>
</dbReference>
<evidence type="ECO:0000259" key="1">
    <source>
        <dbReference type="Pfam" id="PF08241"/>
    </source>
</evidence>
<name>A0A7D6V683_9NOCA</name>
<dbReference type="InterPro" id="IPR013216">
    <property type="entry name" value="Methyltransf_11"/>
</dbReference>
<dbReference type="InterPro" id="IPR029063">
    <property type="entry name" value="SAM-dependent_MTases_sf"/>
</dbReference>
<gene>
    <name evidence="2" type="ORF">H0264_24490</name>
</gene>
<dbReference type="EMBL" id="CP059399">
    <property type="protein sequence ID" value="QLY28512.1"/>
    <property type="molecule type" value="Genomic_DNA"/>
</dbReference>
<reference evidence="2 3" key="1">
    <citation type="submission" date="2020-07" db="EMBL/GenBank/DDBJ databases">
        <authorList>
            <person name="Zhuang K."/>
            <person name="Ran Y."/>
        </authorList>
    </citation>
    <scope>NUCLEOTIDE SEQUENCE [LARGE SCALE GENOMIC DNA]</scope>
    <source>
        <strain evidence="2 3">WCH-YHL-001</strain>
    </source>
</reference>
<proteinExistence type="predicted"/>
<sequence length="213" mass="22248">MNAVAGRLMSLVARQLGHPSGPLGKLVAVALNRGNKAAVTAAVETVAVTPGETAADIGFGGGVGLPLLLDRTGSTGVVYGIEIADDMLDRARGRFADAIGARRLQLRTGSLTELPLDADSLDAIISTNTIYFVDDLDAACTELARVLRPKGRLVIGIGDPDAMAKMPFTPYGFRLRPVADVIEALTRAGLTVEDRPLTGGPVPFHLLLARPAQ</sequence>
<dbReference type="Gene3D" id="3.40.50.150">
    <property type="entry name" value="Vaccinia Virus protein VP39"/>
    <property type="match status" value="1"/>
</dbReference>